<accession>A0A0A0JWS7</accession>
<gene>
    <name evidence="1" type="ORF">N801_04265</name>
</gene>
<sequence>METAPGVLDPKTKLYQVSACVDVSKVNVVDKAGKSVVSAERQPRTRYTYKVQQDDGQFFVVEDLLKGEPC</sequence>
<keyword evidence="2" id="KW-1185">Reference proteome</keyword>
<evidence type="ECO:0000313" key="2">
    <source>
        <dbReference type="Proteomes" id="UP000030013"/>
    </source>
</evidence>
<dbReference type="Proteomes" id="UP000030013">
    <property type="component" value="Unassembled WGS sequence"/>
</dbReference>
<evidence type="ECO:0000313" key="1">
    <source>
        <dbReference type="EMBL" id="KGN41905.1"/>
    </source>
</evidence>
<comment type="caution">
    <text evidence="1">The sequence shown here is derived from an EMBL/GenBank/DDBJ whole genome shotgun (WGS) entry which is preliminary data.</text>
</comment>
<dbReference type="EMBL" id="AVPL01000011">
    <property type="protein sequence ID" value="KGN41905.1"/>
    <property type="molecule type" value="Genomic_DNA"/>
</dbReference>
<proteinExistence type="predicted"/>
<name>A0A0A0JWS7_9MICO</name>
<reference evidence="1 2" key="1">
    <citation type="submission" date="2013-08" db="EMBL/GenBank/DDBJ databases">
        <title>The genome sequence of Knoellia aerolata.</title>
        <authorList>
            <person name="Zhu W."/>
            <person name="Wang G."/>
        </authorList>
    </citation>
    <scope>NUCLEOTIDE SEQUENCE [LARGE SCALE GENOMIC DNA]</scope>
    <source>
        <strain evidence="1 2">DSM 18566</strain>
    </source>
</reference>
<organism evidence="1 2">
    <name type="scientific">Knoellia aerolata DSM 18566</name>
    <dbReference type="NCBI Taxonomy" id="1385519"/>
    <lineage>
        <taxon>Bacteria</taxon>
        <taxon>Bacillati</taxon>
        <taxon>Actinomycetota</taxon>
        <taxon>Actinomycetes</taxon>
        <taxon>Micrococcales</taxon>
        <taxon>Intrasporangiaceae</taxon>
        <taxon>Knoellia</taxon>
    </lineage>
</organism>
<dbReference type="AlphaFoldDB" id="A0A0A0JWS7"/>
<protein>
    <submittedName>
        <fullName evidence="1">Uncharacterized protein</fullName>
    </submittedName>
</protein>